<feature type="domain" description="Cytochrome C biogenesis protein transmembrane" evidence="7">
    <location>
        <begin position="77"/>
        <end position="289"/>
    </location>
</feature>
<dbReference type="Pfam" id="PF02683">
    <property type="entry name" value="DsbD_TM"/>
    <property type="match status" value="1"/>
</dbReference>
<comment type="caution">
    <text evidence="8">The sequence shown here is derived from an EMBL/GenBank/DDBJ whole genome shotgun (WGS) entry which is preliminary data.</text>
</comment>
<evidence type="ECO:0000259" key="7">
    <source>
        <dbReference type="Pfam" id="PF02683"/>
    </source>
</evidence>
<dbReference type="PANTHER" id="PTHR31272">
    <property type="entry name" value="CYTOCHROME C-TYPE BIOGENESIS PROTEIN HI_1454-RELATED"/>
    <property type="match status" value="1"/>
</dbReference>
<feature type="transmembrane region" description="Helical" evidence="6">
    <location>
        <begin position="160"/>
        <end position="185"/>
    </location>
</feature>
<dbReference type="Proteomes" id="UP000244016">
    <property type="component" value="Unassembled WGS sequence"/>
</dbReference>
<feature type="transmembrane region" description="Helical" evidence="6">
    <location>
        <begin position="80"/>
        <end position="105"/>
    </location>
</feature>
<organism evidence="8 9">
    <name type="scientific">Brockia lithotrophica</name>
    <dbReference type="NCBI Taxonomy" id="933949"/>
    <lineage>
        <taxon>Bacteria</taxon>
        <taxon>Bacillati</taxon>
        <taxon>Bacillota</taxon>
        <taxon>Bacilli</taxon>
        <taxon>Bacillales</taxon>
        <taxon>Bacillales Family X. Incertae Sedis</taxon>
        <taxon>Brockia</taxon>
    </lineage>
</organism>
<reference evidence="8 9" key="1">
    <citation type="submission" date="2017-08" db="EMBL/GenBank/DDBJ databases">
        <title>Burning lignite coal seam in the remote Altai Mountains harbors a hydrogen-driven thermophilic microbial community.</title>
        <authorList>
            <person name="Kadnikov V.V."/>
            <person name="Mardanov A.V."/>
            <person name="Ivasenko D."/>
            <person name="Beletsky A.V."/>
            <person name="Karnachuk O.V."/>
            <person name="Ravin N.V."/>
        </authorList>
    </citation>
    <scope>NUCLEOTIDE SEQUENCE [LARGE SCALE GENOMIC DNA]</scope>
    <source>
        <strain evidence="8">AL31</strain>
    </source>
</reference>
<comment type="subcellular location">
    <subcellularLocation>
        <location evidence="1">Membrane</location>
        <topology evidence="1">Multi-pass membrane protein</topology>
    </subcellularLocation>
</comment>
<evidence type="ECO:0000256" key="4">
    <source>
        <dbReference type="ARBA" id="ARBA00022989"/>
    </source>
</evidence>
<dbReference type="AlphaFoldDB" id="A0A2T5G8R0"/>
<evidence type="ECO:0000256" key="6">
    <source>
        <dbReference type="SAM" id="Phobius"/>
    </source>
</evidence>
<gene>
    <name evidence="8" type="ORF">BLITH_0750</name>
</gene>
<comment type="similarity">
    <text evidence="2">Belongs to the DsbD family.</text>
</comment>
<dbReference type="EMBL" id="PEBW01000002">
    <property type="protein sequence ID" value="PTQ52571.1"/>
    <property type="molecule type" value="Genomic_DNA"/>
</dbReference>
<name>A0A2T5G8R0_9BACL</name>
<keyword evidence="5 6" id="KW-0472">Membrane</keyword>
<feature type="transmembrane region" description="Helical" evidence="6">
    <location>
        <begin position="206"/>
        <end position="233"/>
    </location>
</feature>
<dbReference type="GO" id="GO:0017004">
    <property type="term" value="P:cytochrome complex assembly"/>
    <property type="evidence" value="ECO:0007669"/>
    <property type="project" value="InterPro"/>
</dbReference>
<proteinExistence type="inferred from homology"/>
<evidence type="ECO:0000256" key="1">
    <source>
        <dbReference type="ARBA" id="ARBA00004141"/>
    </source>
</evidence>
<feature type="transmembrane region" description="Helical" evidence="6">
    <location>
        <begin position="125"/>
        <end position="154"/>
    </location>
</feature>
<keyword evidence="3 6" id="KW-0812">Transmembrane</keyword>
<evidence type="ECO:0000313" key="9">
    <source>
        <dbReference type="Proteomes" id="UP000244016"/>
    </source>
</evidence>
<evidence type="ECO:0000256" key="2">
    <source>
        <dbReference type="ARBA" id="ARBA00006143"/>
    </source>
</evidence>
<evidence type="ECO:0000256" key="5">
    <source>
        <dbReference type="ARBA" id="ARBA00023136"/>
    </source>
</evidence>
<dbReference type="PANTHER" id="PTHR31272:SF4">
    <property type="entry name" value="CYTOCHROME C-TYPE BIOGENESIS PROTEIN HI_1454-RELATED"/>
    <property type="match status" value="1"/>
</dbReference>
<feature type="transmembrane region" description="Helical" evidence="6">
    <location>
        <begin position="273"/>
        <end position="294"/>
    </location>
</feature>
<feature type="transmembrane region" description="Helical" evidence="6">
    <location>
        <begin position="239"/>
        <end position="261"/>
    </location>
</feature>
<evidence type="ECO:0000313" key="8">
    <source>
        <dbReference type="EMBL" id="PTQ52571.1"/>
    </source>
</evidence>
<dbReference type="InterPro" id="IPR051790">
    <property type="entry name" value="Cytochrome_c-biogenesis_DsbD"/>
</dbReference>
<evidence type="ECO:0000256" key="3">
    <source>
        <dbReference type="ARBA" id="ARBA00022692"/>
    </source>
</evidence>
<keyword evidence="4 6" id="KW-1133">Transmembrane helix</keyword>
<dbReference type="InterPro" id="IPR003834">
    <property type="entry name" value="Cyt_c_assmbl_TM_dom"/>
</dbReference>
<dbReference type="GO" id="GO:0016020">
    <property type="term" value="C:membrane"/>
    <property type="evidence" value="ECO:0007669"/>
    <property type="project" value="UniProtKB-SubCell"/>
</dbReference>
<protein>
    <submittedName>
        <fullName evidence="8">Cytochrome c-type biogenesis protein CcdA</fullName>
    </submittedName>
</protein>
<sequence>MRLFLYRDQVASALVDAPDHDSPNGSGVPRLLWVRRAVLPGPESRGRGRCTAFRPCGARVFGIPPERCGGHKTVNISLGIAFVSGLVAFFSPCVFPLYPSFLAYVTGVSAREVHNARGARLRARVVLHSLLFALGLSTIYFLLGFGASFLGQLFFAYQDLIARIGGALILLMGLVVMGVVHVEFLERTFQFRLGKSGSTLGAYVRSYLVGLLFGAGWTPCVSPILGGIFALAATQPAQATALMLAFSLGFAGPFVLFGFFLSFVTKLAAYTPLVARIGGALLVLTGLLLMTGQFGRLSLWLG</sequence>
<accession>A0A2T5G8R0</accession>